<dbReference type="HOGENOM" id="CLU_3428067_0_0_6"/>
<reference evidence="1 2" key="1">
    <citation type="journal article" date="2011" name="J. Genet. Genomics">
        <title>Unraveling the Acidithiobacillus caldus complete genome and its central metabolisms for carbon assimilation.</title>
        <authorList>
            <person name="You X.Y."/>
            <person name="Guo X."/>
            <person name="Zheng H.J."/>
            <person name="Zhang M.J."/>
            <person name="Liu L.J."/>
            <person name="Zhu Y.Q."/>
            <person name="Zhu B."/>
            <person name="Wang S.Y."/>
            <person name="Zhao G.P."/>
            <person name="Poetsch A."/>
            <person name="Jiang C.Y."/>
            <person name="Liu S.J."/>
        </authorList>
    </citation>
    <scope>NUCLEOTIDE SEQUENCE [LARGE SCALE GENOMIC DNA]</scope>
    <source>
        <strain evidence="1 2">SM-1</strain>
    </source>
</reference>
<dbReference type="AlphaFoldDB" id="F9ZMV8"/>
<sequence>MMRTLFHGGPPFSTKIAALE</sequence>
<protein>
    <submittedName>
        <fullName evidence="1">Uncharacterized protein</fullName>
    </submittedName>
</protein>
<keyword evidence="2" id="KW-1185">Reference proteome</keyword>
<accession>F9ZMV8</accession>
<evidence type="ECO:0000313" key="2">
    <source>
        <dbReference type="Proteomes" id="UP000006135"/>
    </source>
</evidence>
<name>F9ZMV8_ACICS</name>
<dbReference type="STRING" id="990288.Atc_1219"/>
<dbReference type="EMBL" id="CP002573">
    <property type="protein sequence ID" value="AEK57868.1"/>
    <property type="molecule type" value="Genomic_DNA"/>
</dbReference>
<dbReference type="Proteomes" id="UP000006135">
    <property type="component" value="Chromosome"/>
</dbReference>
<organism evidence="1 2">
    <name type="scientific">Acidithiobacillus caldus (strain SM-1)</name>
    <dbReference type="NCBI Taxonomy" id="990288"/>
    <lineage>
        <taxon>Bacteria</taxon>
        <taxon>Pseudomonadati</taxon>
        <taxon>Pseudomonadota</taxon>
        <taxon>Acidithiobacillia</taxon>
        <taxon>Acidithiobacillales</taxon>
        <taxon>Acidithiobacillaceae</taxon>
        <taxon>Acidithiobacillus</taxon>
    </lineage>
</organism>
<proteinExistence type="predicted"/>
<evidence type="ECO:0000313" key="1">
    <source>
        <dbReference type="EMBL" id="AEK57868.1"/>
    </source>
</evidence>
<gene>
    <name evidence="1" type="ordered locus">Atc_1219</name>
</gene>
<dbReference type="KEGG" id="acu:Atc_1219"/>